<evidence type="ECO:0000256" key="1">
    <source>
        <dbReference type="SAM" id="MobiDB-lite"/>
    </source>
</evidence>
<dbReference type="RefSeq" id="WP_189882824.1">
    <property type="nucleotide sequence ID" value="NZ_BMVN01000003.1"/>
</dbReference>
<feature type="region of interest" description="Disordered" evidence="1">
    <location>
        <begin position="40"/>
        <end position="77"/>
    </location>
</feature>
<proteinExistence type="predicted"/>
<reference evidence="4" key="1">
    <citation type="journal article" date="2019" name="Int. J. Syst. Evol. Microbiol.">
        <title>The Global Catalogue of Microorganisms (GCM) 10K type strain sequencing project: providing services to taxonomists for standard genome sequencing and annotation.</title>
        <authorList>
            <consortium name="The Broad Institute Genomics Platform"/>
            <consortium name="The Broad Institute Genome Sequencing Center for Infectious Disease"/>
            <person name="Wu L."/>
            <person name="Ma J."/>
        </authorList>
    </citation>
    <scope>NUCLEOTIDE SEQUENCE [LARGE SCALE GENOMIC DNA]</scope>
    <source>
        <strain evidence="4">JCM 4733</strain>
    </source>
</reference>
<dbReference type="PROSITE" id="PS51257">
    <property type="entry name" value="PROKAR_LIPOPROTEIN"/>
    <property type="match status" value="1"/>
</dbReference>
<evidence type="ECO:0008006" key="5">
    <source>
        <dbReference type="Google" id="ProtNLM"/>
    </source>
</evidence>
<feature type="signal peptide" evidence="2">
    <location>
        <begin position="1"/>
        <end position="19"/>
    </location>
</feature>
<gene>
    <name evidence="3" type="ORF">GCM10010345_11170</name>
</gene>
<organism evidence="3 4">
    <name type="scientific">Streptomyces canarius</name>
    <dbReference type="NCBI Taxonomy" id="285453"/>
    <lineage>
        <taxon>Bacteria</taxon>
        <taxon>Bacillati</taxon>
        <taxon>Actinomycetota</taxon>
        <taxon>Actinomycetes</taxon>
        <taxon>Kitasatosporales</taxon>
        <taxon>Streptomycetaceae</taxon>
        <taxon>Streptomyces</taxon>
    </lineage>
</organism>
<keyword evidence="2" id="KW-0732">Signal</keyword>
<sequence>MKTLIGAAGALVLVGALVAAGCEPADGDCDARGTEVALTAMHAGKSGGRKSRLSKPSSRPGSPRRTSHGHHDHDDCD</sequence>
<comment type="caution">
    <text evidence="3">The sequence shown here is derived from an EMBL/GenBank/DDBJ whole genome shotgun (WGS) entry which is preliminary data.</text>
</comment>
<feature type="chain" id="PRO_5045358019" description="Lipoprotein" evidence="2">
    <location>
        <begin position="20"/>
        <end position="77"/>
    </location>
</feature>
<protein>
    <recommendedName>
        <fullName evidence="5">Lipoprotein</fullName>
    </recommendedName>
</protein>
<dbReference type="Proteomes" id="UP000653644">
    <property type="component" value="Unassembled WGS sequence"/>
</dbReference>
<name>A0ABQ3CJD9_9ACTN</name>
<accession>A0ABQ3CJD9</accession>
<evidence type="ECO:0000313" key="3">
    <source>
        <dbReference type="EMBL" id="GHA08589.1"/>
    </source>
</evidence>
<dbReference type="EMBL" id="BMVN01000003">
    <property type="protein sequence ID" value="GHA08589.1"/>
    <property type="molecule type" value="Genomic_DNA"/>
</dbReference>
<feature type="compositionally biased region" description="Low complexity" evidence="1">
    <location>
        <begin position="54"/>
        <end position="64"/>
    </location>
</feature>
<evidence type="ECO:0000256" key="2">
    <source>
        <dbReference type="SAM" id="SignalP"/>
    </source>
</evidence>
<keyword evidence="4" id="KW-1185">Reference proteome</keyword>
<evidence type="ECO:0000313" key="4">
    <source>
        <dbReference type="Proteomes" id="UP000653644"/>
    </source>
</evidence>